<gene>
    <name evidence="1" type="ORF">HK097_006085</name>
</gene>
<keyword evidence="2" id="KW-1185">Reference proteome</keyword>
<reference evidence="1" key="1">
    <citation type="submission" date="2020-05" db="EMBL/GenBank/DDBJ databases">
        <title>Phylogenomic resolution of chytrid fungi.</title>
        <authorList>
            <person name="Stajich J.E."/>
            <person name="Amses K."/>
            <person name="Simmons R."/>
            <person name="Seto K."/>
            <person name="Myers J."/>
            <person name="Bonds A."/>
            <person name="Quandt C.A."/>
            <person name="Barry K."/>
            <person name="Liu P."/>
            <person name="Grigoriev I."/>
            <person name="Longcore J.E."/>
            <person name="James T.Y."/>
        </authorList>
    </citation>
    <scope>NUCLEOTIDE SEQUENCE</scope>
    <source>
        <strain evidence="1">JEL0318</strain>
    </source>
</reference>
<accession>A0AAD5SDK1</accession>
<proteinExistence type="predicted"/>
<sequence>SQIFEGLIEDNKTFGSTLLGGLDSDSGVVKGQEGEEEVMEFDDLACVLLSDEGYQKMCFEEGVGGGSPF</sequence>
<protein>
    <submittedName>
        <fullName evidence="1">Uncharacterized protein</fullName>
    </submittedName>
</protein>
<dbReference type="EMBL" id="JADGJD010000285">
    <property type="protein sequence ID" value="KAJ3052554.1"/>
    <property type="molecule type" value="Genomic_DNA"/>
</dbReference>
<evidence type="ECO:0000313" key="1">
    <source>
        <dbReference type="EMBL" id="KAJ3052554.1"/>
    </source>
</evidence>
<organism evidence="1 2">
    <name type="scientific">Rhizophlyctis rosea</name>
    <dbReference type="NCBI Taxonomy" id="64517"/>
    <lineage>
        <taxon>Eukaryota</taxon>
        <taxon>Fungi</taxon>
        <taxon>Fungi incertae sedis</taxon>
        <taxon>Chytridiomycota</taxon>
        <taxon>Chytridiomycota incertae sedis</taxon>
        <taxon>Chytridiomycetes</taxon>
        <taxon>Rhizophlyctidales</taxon>
        <taxon>Rhizophlyctidaceae</taxon>
        <taxon>Rhizophlyctis</taxon>
    </lineage>
</organism>
<dbReference type="Proteomes" id="UP001212841">
    <property type="component" value="Unassembled WGS sequence"/>
</dbReference>
<feature type="non-terminal residue" evidence="1">
    <location>
        <position position="1"/>
    </location>
</feature>
<dbReference type="AlphaFoldDB" id="A0AAD5SDK1"/>
<name>A0AAD5SDK1_9FUNG</name>
<comment type="caution">
    <text evidence="1">The sequence shown here is derived from an EMBL/GenBank/DDBJ whole genome shotgun (WGS) entry which is preliminary data.</text>
</comment>
<evidence type="ECO:0000313" key="2">
    <source>
        <dbReference type="Proteomes" id="UP001212841"/>
    </source>
</evidence>